<evidence type="ECO:0000313" key="2">
    <source>
        <dbReference type="Proteomes" id="UP000499080"/>
    </source>
</evidence>
<comment type="caution">
    <text evidence="1">The sequence shown here is derived from an EMBL/GenBank/DDBJ whole genome shotgun (WGS) entry which is preliminary data.</text>
</comment>
<sequence>MSLSPFTLRLYQTAALCEQLPSSKEHCHSPRFCSDATHCRQPIIQDFGHRGLHSTGLNMYTTVRNYSTAAFLANYAIAKVAPIGLNFRREISCEIGYRATWRQTTEDICLVTIFQTCDVTARDNRRKDNLLNNIRIVTDGEHFEH</sequence>
<accession>A0A4Y2QIZ6</accession>
<gene>
    <name evidence="1" type="ORF">AVEN_56317_1</name>
</gene>
<organism evidence="1 2">
    <name type="scientific">Araneus ventricosus</name>
    <name type="common">Orbweaver spider</name>
    <name type="synonym">Epeira ventricosa</name>
    <dbReference type="NCBI Taxonomy" id="182803"/>
    <lineage>
        <taxon>Eukaryota</taxon>
        <taxon>Metazoa</taxon>
        <taxon>Ecdysozoa</taxon>
        <taxon>Arthropoda</taxon>
        <taxon>Chelicerata</taxon>
        <taxon>Arachnida</taxon>
        <taxon>Araneae</taxon>
        <taxon>Araneomorphae</taxon>
        <taxon>Entelegynae</taxon>
        <taxon>Araneoidea</taxon>
        <taxon>Araneidae</taxon>
        <taxon>Araneus</taxon>
    </lineage>
</organism>
<proteinExistence type="predicted"/>
<keyword evidence="2" id="KW-1185">Reference proteome</keyword>
<dbReference type="Proteomes" id="UP000499080">
    <property type="component" value="Unassembled WGS sequence"/>
</dbReference>
<evidence type="ECO:0000313" key="1">
    <source>
        <dbReference type="EMBL" id="GBN63273.1"/>
    </source>
</evidence>
<dbReference type="EMBL" id="BGPR01138929">
    <property type="protein sequence ID" value="GBN63273.1"/>
    <property type="molecule type" value="Genomic_DNA"/>
</dbReference>
<dbReference type="AlphaFoldDB" id="A0A4Y2QIZ6"/>
<protein>
    <submittedName>
        <fullName evidence="1">Uncharacterized protein</fullName>
    </submittedName>
</protein>
<name>A0A4Y2QIZ6_ARAVE</name>
<reference evidence="1 2" key="1">
    <citation type="journal article" date="2019" name="Sci. Rep.">
        <title>Orb-weaving spider Araneus ventricosus genome elucidates the spidroin gene catalogue.</title>
        <authorList>
            <person name="Kono N."/>
            <person name="Nakamura H."/>
            <person name="Ohtoshi R."/>
            <person name="Moran D.A.P."/>
            <person name="Shinohara A."/>
            <person name="Yoshida Y."/>
            <person name="Fujiwara M."/>
            <person name="Mori M."/>
            <person name="Tomita M."/>
            <person name="Arakawa K."/>
        </authorList>
    </citation>
    <scope>NUCLEOTIDE SEQUENCE [LARGE SCALE GENOMIC DNA]</scope>
</reference>